<comment type="caution">
    <text evidence="1">The sequence shown here is derived from an EMBL/GenBank/DDBJ whole genome shotgun (WGS) entry which is preliminary data.</text>
</comment>
<accession>A0A645IQ77</accession>
<gene>
    <name evidence="1" type="ORF">SDC9_201182</name>
</gene>
<proteinExistence type="predicted"/>
<dbReference type="AlphaFoldDB" id="A0A645IQ77"/>
<name>A0A645IQ77_9ZZZZ</name>
<reference evidence="1" key="1">
    <citation type="submission" date="2019-08" db="EMBL/GenBank/DDBJ databases">
        <authorList>
            <person name="Kucharzyk K."/>
            <person name="Murdoch R.W."/>
            <person name="Higgins S."/>
            <person name="Loffler F."/>
        </authorList>
    </citation>
    <scope>NUCLEOTIDE SEQUENCE</scope>
</reference>
<dbReference type="EMBL" id="VSSQ01120698">
    <property type="protein sequence ID" value="MPN53518.1"/>
    <property type="molecule type" value="Genomic_DNA"/>
</dbReference>
<organism evidence="1">
    <name type="scientific">bioreactor metagenome</name>
    <dbReference type="NCBI Taxonomy" id="1076179"/>
    <lineage>
        <taxon>unclassified sequences</taxon>
        <taxon>metagenomes</taxon>
        <taxon>ecological metagenomes</taxon>
    </lineage>
</organism>
<protein>
    <submittedName>
        <fullName evidence="1">Uncharacterized protein</fullName>
    </submittedName>
</protein>
<evidence type="ECO:0000313" key="1">
    <source>
        <dbReference type="EMBL" id="MPN53518.1"/>
    </source>
</evidence>
<sequence>MIDKEKLKKSSEEIAESVFNINEWAEKQKVFWDDVEKNGLRLPITDTLIRHKWPEGKPEYDKCGDNEYFVYDGDFVKATYHPDGYFYYYNAHGYVDMSEPIYWWNLPEVRE</sequence>